<feature type="transmembrane region" description="Helical" evidence="4">
    <location>
        <begin position="12"/>
        <end position="32"/>
    </location>
</feature>
<evidence type="ECO:0000256" key="3">
    <source>
        <dbReference type="ARBA" id="ARBA00022679"/>
    </source>
</evidence>
<gene>
    <name evidence="5" type="ORF">M438DRAFT_345192</name>
</gene>
<keyword evidence="4" id="KW-0472">Membrane</keyword>
<reference evidence="5 6" key="1">
    <citation type="journal article" date="2014" name="BMC Genomics">
        <title>Genome sequencing of four Aureobasidium pullulans varieties: biotechnological potential, stress tolerance, and description of new species.</title>
        <authorList>
            <person name="Gostin Ar C."/>
            <person name="Ohm R.A."/>
            <person name="Kogej T."/>
            <person name="Sonjak S."/>
            <person name="Turk M."/>
            <person name="Zajc J."/>
            <person name="Zalar P."/>
            <person name="Grube M."/>
            <person name="Sun H."/>
            <person name="Han J."/>
            <person name="Sharma A."/>
            <person name="Chiniquy J."/>
            <person name="Ngan C.Y."/>
            <person name="Lipzen A."/>
            <person name="Barry K."/>
            <person name="Grigoriev I.V."/>
            <person name="Gunde-Cimerman N."/>
        </authorList>
    </citation>
    <scope>NUCLEOTIDE SEQUENCE [LARGE SCALE GENOMIC DNA]</scope>
    <source>
        <strain evidence="5 6">EXF-150</strain>
    </source>
</reference>
<comment type="similarity">
    <text evidence="1">Belongs to the glycosyltransferase 34 family.</text>
</comment>
<dbReference type="STRING" id="1043002.A0A074XHK7"/>
<dbReference type="RefSeq" id="XP_029761170.1">
    <property type="nucleotide sequence ID" value="XM_029905391.1"/>
</dbReference>
<dbReference type="InterPro" id="IPR029044">
    <property type="entry name" value="Nucleotide-diphossugar_trans"/>
</dbReference>
<dbReference type="Gene3D" id="3.90.550.10">
    <property type="entry name" value="Spore Coat Polysaccharide Biosynthesis Protein SpsA, Chain A"/>
    <property type="match status" value="1"/>
</dbReference>
<dbReference type="GO" id="GO:0000139">
    <property type="term" value="C:Golgi membrane"/>
    <property type="evidence" value="ECO:0007669"/>
    <property type="project" value="TreeGrafter"/>
</dbReference>
<sequence>MPQARTMYGGAGAQCRIIAVVVLISLVVVTLLQSLQTTPSIHDIPLSLRGHKLGGSARHNSARLNRIKKVTALFGEPNYLYEAAIATHERHNALHGHQMQILRQRIHASFLAKPAYLMSVLVEELNKPWEERMQWLAWVDPDTLVLNQQVPMDIFLPPPEEEINLIATHDDDGYFNGGVFFLRVDTWSLEFLIQVLAVPLTDRKHHVSLNKDHAALEQIMESQRFRNRVTYQPRVWYNAFDANKTYEGETGDLMVHLLDLGGDKWARMDKYLGNVTSKINPYEVPLDQTQYEKQVASFWKRMKDSRKILKDAKEKEKGHDMIKEASRRLRFALDFETDNEVVMRGAYDSLLNALYENK</sequence>
<organism evidence="5 6">
    <name type="scientific">Aureobasidium pullulans EXF-150</name>
    <dbReference type="NCBI Taxonomy" id="1043002"/>
    <lineage>
        <taxon>Eukaryota</taxon>
        <taxon>Fungi</taxon>
        <taxon>Dikarya</taxon>
        <taxon>Ascomycota</taxon>
        <taxon>Pezizomycotina</taxon>
        <taxon>Dothideomycetes</taxon>
        <taxon>Dothideomycetidae</taxon>
        <taxon>Dothideales</taxon>
        <taxon>Saccotheciaceae</taxon>
        <taxon>Aureobasidium</taxon>
    </lineage>
</organism>
<keyword evidence="6" id="KW-1185">Reference proteome</keyword>
<name>A0A074XHK7_AURPU</name>
<evidence type="ECO:0008006" key="7">
    <source>
        <dbReference type="Google" id="ProtNLM"/>
    </source>
</evidence>
<dbReference type="OrthoDB" id="407658at2759"/>
<dbReference type="PANTHER" id="PTHR31306:SF8">
    <property type="entry name" value="GLYCOSYLTRANSFERASE FAMILY 34 PROTEIN"/>
    <property type="match status" value="1"/>
</dbReference>
<dbReference type="InterPro" id="IPR008630">
    <property type="entry name" value="Glyco_trans_34"/>
</dbReference>
<accession>A0A074XHK7</accession>
<evidence type="ECO:0000256" key="2">
    <source>
        <dbReference type="ARBA" id="ARBA00022676"/>
    </source>
</evidence>
<protein>
    <recommendedName>
        <fullName evidence="7">Galactosyl transferase GMA12/MNN10 family protein</fullName>
    </recommendedName>
</protein>
<dbReference type="PANTHER" id="PTHR31306">
    <property type="entry name" value="ALPHA-1,6-MANNOSYLTRANSFERASE MNN11-RELATED"/>
    <property type="match status" value="1"/>
</dbReference>
<dbReference type="HOGENOM" id="CLU_039079_1_0_1"/>
<evidence type="ECO:0000256" key="1">
    <source>
        <dbReference type="ARBA" id="ARBA00005664"/>
    </source>
</evidence>
<keyword evidence="3" id="KW-0808">Transferase</keyword>
<dbReference type="EMBL" id="KL584981">
    <property type="protein sequence ID" value="KEQ84983.1"/>
    <property type="molecule type" value="Genomic_DNA"/>
</dbReference>
<dbReference type="AlphaFoldDB" id="A0A074XHK7"/>
<dbReference type="Proteomes" id="UP000030706">
    <property type="component" value="Unassembled WGS sequence"/>
</dbReference>
<evidence type="ECO:0000256" key="4">
    <source>
        <dbReference type="SAM" id="Phobius"/>
    </source>
</evidence>
<keyword evidence="4" id="KW-0812">Transmembrane</keyword>
<evidence type="ECO:0000313" key="5">
    <source>
        <dbReference type="EMBL" id="KEQ84983.1"/>
    </source>
</evidence>
<proteinExistence type="inferred from homology"/>
<dbReference type="GO" id="GO:0016757">
    <property type="term" value="F:glycosyltransferase activity"/>
    <property type="evidence" value="ECO:0007669"/>
    <property type="project" value="UniProtKB-KW"/>
</dbReference>
<keyword evidence="2" id="KW-0328">Glycosyltransferase</keyword>
<dbReference type="GO" id="GO:0006487">
    <property type="term" value="P:protein N-linked glycosylation"/>
    <property type="evidence" value="ECO:0007669"/>
    <property type="project" value="TreeGrafter"/>
</dbReference>
<evidence type="ECO:0000313" key="6">
    <source>
        <dbReference type="Proteomes" id="UP000030706"/>
    </source>
</evidence>
<keyword evidence="4" id="KW-1133">Transmembrane helix</keyword>
<dbReference type="GeneID" id="40747697"/>
<dbReference type="Pfam" id="PF05637">
    <property type="entry name" value="Glyco_transf_34"/>
    <property type="match status" value="1"/>
</dbReference>